<keyword evidence="1" id="KW-0175">Coiled coil</keyword>
<dbReference type="OrthoDB" id="1707883at2"/>
<dbReference type="Pfam" id="PF19776">
    <property type="entry name" value="DUF6262"/>
    <property type="match status" value="1"/>
</dbReference>
<accession>A0A162L309</accession>
<evidence type="ECO:0008006" key="4">
    <source>
        <dbReference type="Google" id="ProtNLM"/>
    </source>
</evidence>
<feature type="coiled-coil region" evidence="1">
    <location>
        <begin position="87"/>
        <end position="121"/>
    </location>
</feature>
<dbReference type="EMBL" id="LITT01000058">
    <property type="protein sequence ID" value="OAA83668.1"/>
    <property type="molecule type" value="Genomic_DNA"/>
</dbReference>
<proteinExistence type="predicted"/>
<reference evidence="2 3" key="1">
    <citation type="journal article" date="2015" name="Biotechnol. Bioeng.">
        <title>Genome sequence and phenotypic characterization of Caulobacter segnis.</title>
        <authorList>
            <person name="Patel S."/>
            <person name="Fletcher B."/>
            <person name="Scott D.C."/>
            <person name="Ely B."/>
        </authorList>
    </citation>
    <scope>NUCLEOTIDE SEQUENCE [LARGE SCALE GENOMIC DNA]</scope>
    <source>
        <strain evidence="2 3">ERI-2</strain>
    </source>
</reference>
<organism evidence="2 3">
    <name type="scientific">Clostridium ljungdahlii</name>
    <dbReference type="NCBI Taxonomy" id="1538"/>
    <lineage>
        <taxon>Bacteria</taxon>
        <taxon>Bacillati</taxon>
        <taxon>Bacillota</taxon>
        <taxon>Clostridia</taxon>
        <taxon>Eubacteriales</taxon>
        <taxon>Clostridiaceae</taxon>
        <taxon>Clostridium</taxon>
    </lineage>
</organism>
<dbReference type="InterPro" id="IPR046229">
    <property type="entry name" value="TnpC-like"/>
</dbReference>
<protein>
    <recommendedName>
        <fullName evidence="4">Transposase</fullName>
    </recommendedName>
</protein>
<evidence type="ECO:0000313" key="3">
    <source>
        <dbReference type="Proteomes" id="UP000077407"/>
    </source>
</evidence>
<name>A0A162L309_9CLOT</name>
<dbReference type="PATRIC" id="fig|1538.10.peg.3516"/>
<gene>
    <name evidence="2" type="ORF">WY13_03455</name>
</gene>
<dbReference type="AlphaFoldDB" id="A0A162L309"/>
<evidence type="ECO:0000256" key="1">
    <source>
        <dbReference type="SAM" id="Coils"/>
    </source>
</evidence>
<evidence type="ECO:0000313" key="2">
    <source>
        <dbReference type="EMBL" id="OAA83668.1"/>
    </source>
</evidence>
<comment type="caution">
    <text evidence="2">The sequence shown here is derived from an EMBL/GenBank/DDBJ whole genome shotgun (WGS) entry which is preliminary data.</text>
</comment>
<sequence>MSNYNRIEHLKELHNKRKAITQEKVDKAIQRLVKAQKPINFNSVASESGVTKKTLYDNIDIRERIETLRHQQSQVPTPSQVKRKMDDNNKDAIIASLKRKIKRLEEENKELKEQVKVNYADIYKRL</sequence>
<dbReference type="Proteomes" id="UP000077407">
    <property type="component" value="Unassembled WGS sequence"/>
</dbReference>
<dbReference type="RefSeq" id="WP_063556731.1">
    <property type="nucleotide sequence ID" value="NZ_LITT01000058.1"/>
</dbReference>